<evidence type="ECO:0000259" key="1">
    <source>
        <dbReference type="Pfam" id="PF01926"/>
    </source>
</evidence>
<name>A0A8H5GCX7_9AGAR</name>
<proteinExistence type="predicted"/>
<dbReference type="GO" id="GO:0005525">
    <property type="term" value="F:GTP binding"/>
    <property type="evidence" value="ECO:0007669"/>
    <property type="project" value="InterPro"/>
</dbReference>
<dbReference type="AlphaFoldDB" id="A0A8H5GCX7"/>
<protein>
    <recommendedName>
        <fullName evidence="1">G domain-containing protein</fullName>
    </recommendedName>
</protein>
<dbReference type="Pfam" id="PF01926">
    <property type="entry name" value="MMR_HSR1"/>
    <property type="match status" value="1"/>
</dbReference>
<feature type="domain" description="G" evidence="1">
    <location>
        <begin position="13"/>
        <end position="115"/>
    </location>
</feature>
<dbReference type="InterPro" id="IPR027417">
    <property type="entry name" value="P-loop_NTPase"/>
</dbReference>
<evidence type="ECO:0000313" key="3">
    <source>
        <dbReference type="Proteomes" id="UP000559256"/>
    </source>
</evidence>
<dbReference type="InterPro" id="IPR006073">
    <property type="entry name" value="GTP-bd"/>
</dbReference>
<keyword evidence="3" id="KW-1185">Reference proteome</keyword>
<dbReference type="Gene3D" id="3.40.50.300">
    <property type="entry name" value="P-loop containing nucleotide triphosphate hydrolases"/>
    <property type="match status" value="1"/>
</dbReference>
<sequence length="274" mass="30844">MPSSMPTPRTHNVIVFGQTGCGKSSVVNMLEPTTDLAPVDNTAFGVTFHAQSYMKTVEGISFRVYDTVGLNEGLEGRVAAITAIEQLYQLLRELDEVNLLAYVIQASRITPATVSNYQLFYQIMCEKEVPIVAIFTHLENEDVMDNWWTSNQGVFDQRKMKFSGTACITTIKGKRGLFEKEYAESKEKLKKLILHRYKPKGWVPDKKGWFQSIISKVAFRHRVAPSKLASNAVEALVRIAGMTEQEAKEKAGQIRESVEKIINEKKNAMMLNST</sequence>
<dbReference type="SUPFAM" id="SSF52540">
    <property type="entry name" value="P-loop containing nucleoside triphosphate hydrolases"/>
    <property type="match status" value="1"/>
</dbReference>
<dbReference type="Proteomes" id="UP000559256">
    <property type="component" value="Unassembled WGS sequence"/>
</dbReference>
<dbReference type="CDD" id="cd00882">
    <property type="entry name" value="Ras_like_GTPase"/>
    <property type="match status" value="1"/>
</dbReference>
<gene>
    <name evidence="2" type="ORF">D9758_009620</name>
</gene>
<dbReference type="OrthoDB" id="8954335at2759"/>
<comment type="caution">
    <text evidence="2">The sequence shown here is derived from an EMBL/GenBank/DDBJ whole genome shotgun (WGS) entry which is preliminary data.</text>
</comment>
<dbReference type="EMBL" id="JAACJM010000038">
    <property type="protein sequence ID" value="KAF5362626.1"/>
    <property type="molecule type" value="Genomic_DNA"/>
</dbReference>
<evidence type="ECO:0000313" key="2">
    <source>
        <dbReference type="EMBL" id="KAF5362626.1"/>
    </source>
</evidence>
<organism evidence="2 3">
    <name type="scientific">Tetrapyrgos nigripes</name>
    <dbReference type="NCBI Taxonomy" id="182062"/>
    <lineage>
        <taxon>Eukaryota</taxon>
        <taxon>Fungi</taxon>
        <taxon>Dikarya</taxon>
        <taxon>Basidiomycota</taxon>
        <taxon>Agaricomycotina</taxon>
        <taxon>Agaricomycetes</taxon>
        <taxon>Agaricomycetidae</taxon>
        <taxon>Agaricales</taxon>
        <taxon>Marasmiineae</taxon>
        <taxon>Marasmiaceae</taxon>
        <taxon>Tetrapyrgos</taxon>
    </lineage>
</organism>
<accession>A0A8H5GCX7</accession>
<reference evidence="2 3" key="1">
    <citation type="journal article" date="2020" name="ISME J.">
        <title>Uncovering the hidden diversity of litter-decomposition mechanisms in mushroom-forming fungi.</title>
        <authorList>
            <person name="Floudas D."/>
            <person name="Bentzer J."/>
            <person name="Ahren D."/>
            <person name="Johansson T."/>
            <person name="Persson P."/>
            <person name="Tunlid A."/>
        </authorList>
    </citation>
    <scope>NUCLEOTIDE SEQUENCE [LARGE SCALE GENOMIC DNA]</scope>
    <source>
        <strain evidence="2 3">CBS 291.85</strain>
    </source>
</reference>